<reference evidence="1" key="1">
    <citation type="submission" date="2020-12" db="EMBL/GenBank/DDBJ databases">
        <authorList>
            <person name="Hahn C.J."/>
            <person name="Laso-Perez R."/>
            <person name="Vulcano F."/>
            <person name="Vaziourakis K.-M."/>
            <person name="Stokke R."/>
            <person name="Steen I.H."/>
            <person name="Teske A."/>
            <person name="Boetius A."/>
            <person name="Liebeke M."/>
            <person name="Amann R."/>
            <person name="Knittel K."/>
        </authorList>
    </citation>
    <scope>NUCLEOTIDE SEQUENCE</scope>
    <source>
        <strain evidence="1">Gfbio:c6db26ca-90af-429b-aeed-0e3e8aed0b5e:GoM-Arc1_AMV-AAA_792_C10</strain>
    </source>
</reference>
<evidence type="ECO:0000313" key="2">
    <source>
        <dbReference type="Proteomes" id="UP000614580"/>
    </source>
</evidence>
<evidence type="ECO:0008006" key="3">
    <source>
        <dbReference type="Google" id="ProtNLM"/>
    </source>
</evidence>
<protein>
    <recommendedName>
        <fullName evidence="3">Addiction module toxin RelE</fullName>
    </recommendedName>
</protein>
<dbReference type="Proteomes" id="UP000614580">
    <property type="component" value="Unassembled WGS sequence"/>
</dbReference>
<dbReference type="InterPro" id="IPR035093">
    <property type="entry name" value="RelE/ParE_toxin_dom_sf"/>
</dbReference>
<accession>A0A811ZZN6</accession>
<name>A0A811ZZN6_9EURY</name>
<proteinExistence type="predicted"/>
<evidence type="ECO:0000313" key="1">
    <source>
        <dbReference type="EMBL" id="CAD7766718.1"/>
    </source>
</evidence>
<dbReference type="SUPFAM" id="SSF143011">
    <property type="entry name" value="RelE-like"/>
    <property type="match status" value="1"/>
</dbReference>
<comment type="caution">
    <text evidence="1">The sequence shown here is derived from an EMBL/GenBank/DDBJ whole genome shotgun (WGS) entry which is preliminary data.</text>
</comment>
<dbReference type="AlphaFoldDB" id="A0A811ZZN6"/>
<gene>
    <name evidence="1" type="ORF">DNFNHJIP_00116</name>
</gene>
<dbReference type="EMBL" id="CAJHZY010000008">
    <property type="protein sequence ID" value="CAD7766718.1"/>
    <property type="molecule type" value="Genomic_DNA"/>
</dbReference>
<sequence length="48" mass="5880">MMFDVRYSSRSRKFLKKADKILARRLVEKIEKLKGRPDYSRYKKSWGL</sequence>
<organism evidence="1 2">
    <name type="scientific">Candidatus Argoarchaeum ethanivorans</name>
    <dbReference type="NCBI Taxonomy" id="2608793"/>
    <lineage>
        <taxon>Archaea</taxon>
        <taxon>Methanobacteriati</taxon>
        <taxon>Methanobacteriota</taxon>
        <taxon>Stenosarchaea group</taxon>
        <taxon>Methanomicrobia</taxon>
        <taxon>Methanosarcinales</taxon>
        <taxon>Methanosarcinales incertae sedis</taxon>
        <taxon>GOM Arc I cluster</taxon>
        <taxon>Candidatus Argoarchaeum</taxon>
    </lineage>
</organism>
<dbReference type="Gene3D" id="3.30.2310.20">
    <property type="entry name" value="RelE-like"/>
    <property type="match status" value="1"/>
</dbReference>